<feature type="compositionally biased region" description="Pro residues" evidence="1">
    <location>
        <begin position="32"/>
        <end position="49"/>
    </location>
</feature>
<protein>
    <submittedName>
        <fullName evidence="2">Uncharacterized protein</fullName>
    </submittedName>
</protein>
<evidence type="ECO:0000313" key="2">
    <source>
        <dbReference type="EMBL" id="JAD50581.1"/>
    </source>
</evidence>
<accession>A0A0A9AHG6</accession>
<evidence type="ECO:0000256" key="1">
    <source>
        <dbReference type="SAM" id="MobiDB-lite"/>
    </source>
</evidence>
<proteinExistence type="predicted"/>
<reference evidence="2" key="1">
    <citation type="submission" date="2014-09" db="EMBL/GenBank/DDBJ databases">
        <authorList>
            <person name="Magalhaes I.L.F."/>
            <person name="Oliveira U."/>
            <person name="Santos F.R."/>
            <person name="Vidigal T.H.D.A."/>
            <person name="Brescovit A.D."/>
            <person name="Santos A.J."/>
        </authorList>
    </citation>
    <scope>NUCLEOTIDE SEQUENCE</scope>
    <source>
        <tissue evidence="2">Shoot tissue taken approximately 20 cm above the soil surface</tissue>
    </source>
</reference>
<feature type="region of interest" description="Disordered" evidence="1">
    <location>
        <begin position="27"/>
        <end position="49"/>
    </location>
</feature>
<name>A0A0A9AHG6_ARUDO</name>
<dbReference type="AlphaFoldDB" id="A0A0A9AHG6"/>
<sequence>MRWYVKTKQSIKLHSVPSEILHRHCAAASPRRPVPSALPSPPTLPPPCG</sequence>
<reference evidence="2" key="2">
    <citation type="journal article" date="2015" name="Data Brief">
        <title>Shoot transcriptome of the giant reed, Arundo donax.</title>
        <authorList>
            <person name="Barrero R.A."/>
            <person name="Guerrero F.D."/>
            <person name="Moolhuijzen P."/>
            <person name="Goolsby J.A."/>
            <person name="Tidwell J."/>
            <person name="Bellgard S.E."/>
            <person name="Bellgard M.I."/>
        </authorList>
    </citation>
    <scope>NUCLEOTIDE SEQUENCE</scope>
    <source>
        <tissue evidence="2">Shoot tissue taken approximately 20 cm above the soil surface</tissue>
    </source>
</reference>
<dbReference type="EMBL" id="GBRH01247314">
    <property type="protein sequence ID" value="JAD50581.1"/>
    <property type="molecule type" value="Transcribed_RNA"/>
</dbReference>
<organism evidence="2">
    <name type="scientific">Arundo donax</name>
    <name type="common">Giant reed</name>
    <name type="synonym">Donax arundinaceus</name>
    <dbReference type="NCBI Taxonomy" id="35708"/>
    <lineage>
        <taxon>Eukaryota</taxon>
        <taxon>Viridiplantae</taxon>
        <taxon>Streptophyta</taxon>
        <taxon>Embryophyta</taxon>
        <taxon>Tracheophyta</taxon>
        <taxon>Spermatophyta</taxon>
        <taxon>Magnoliopsida</taxon>
        <taxon>Liliopsida</taxon>
        <taxon>Poales</taxon>
        <taxon>Poaceae</taxon>
        <taxon>PACMAD clade</taxon>
        <taxon>Arundinoideae</taxon>
        <taxon>Arundineae</taxon>
        <taxon>Arundo</taxon>
    </lineage>
</organism>